<dbReference type="RefSeq" id="WP_093045467.1">
    <property type="nucleotide sequence ID" value="NZ_FNQR01000011.1"/>
</dbReference>
<dbReference type="InterPro" id="IPR039506">
    <property type="entry name" value="SPOB_a"/>
</dbReference>
<keyword evidence="3" id="KW-0418">Kinase</keyword>
<evidence type="ECO:0000256" key="1">
    <source>
        <dbReference type="ARBA" id="ARBA00022553"/>
    </source>
</evidence>
<dbReference type="Gene3D" id="1.10.287.130">
    <property type="match status" value="1"/>
</dbReference>
<dbReference type="GO" id="GO:0000155">
    <property type="term" value="F:phosphorelay sensor kinase activity"/>
    <property type="evidence" value="ECO:0007669"/>
    <property type="project" value="InterPro"/>
</dbReference>
<protein>
    <submittedName>
        <fullName evidence="5">Stage 0 sporulation protein B (Sporulation initiation phosphotransferase)</fullName>
    </submittedName>
</protein>
<evidence type="ECO:0000259" key="4">
    <source>
        <dbReference type="SMART" id="SM01317"/>
    </source>
</evidence>
<dbReference type="Pfam" id="PF14689">
    <property type="entry name" value="SPOB_a"/>
    <property type="match status" value="1"/>
</dbReference>
<keyword evidence="1" id="KW-0597">Phosphoprotein</keyword>
<dbReference type="InterPro" id="IPR016120">
    <property type="entry name" value="Sig_transdc_His_kin_SpoOB"/>
</dbReference>
<feature type="domain" description="Sporulation initiation phosphotransferase B C-terminal" evidence="4">
    <location>
        <begin position="58"/>
        <end position="172"/>
    </location>
</feature>
<dbReference type="SUPFAM" id="SSF55890">
    <property type="entry name" value="Sporulation response regulatory protein Spo0B"/>
    <property type="match status" value="1"/>
</dbReference>
<dbReference type="STRING" id="571932.SAMN05421743_1118"/>
<dbReference type="SMART" id="SM01317">
    <property type="entry name" value="SPOB_ab"/>
    <property type="match status" value="1"/>
</dbReference>
<keyword evidence="2 5" id="KW-0808">Transferase</keyword>
<dbReference type="Pfam" id="PF14682">
    <property type="entry name" value="SPOB_ab"/>
    <property type="match status" value="1"/>
</dbReference>
<dbReference type="InterPro" id="IPR016122">
    <property type="entry name" value="SpoOB_C"/>
</dbReference>
<dbReference type="InterPro" id="IPR037100">
    <property type="entry name" value="Spo0B_C_sf"/>
</dbReference>
<evidence type="ECO:0000256" key="2">
    <source>
        <dbReference type="ARBA" id="ARBA00022679"/>
    </source>
</evidence>
<dbReference type="Proteomes" id="UP000198584">
    <property type="component" value="Unassembled WGS sequence"/>
</dbReference>
<reference evidence="6" key="1">
    <citation type="submission" date="2016-10" db="EMBL/GenBank/DDBJ databases">
        <authorList>
            <person name="Varghese N."/>
            <person name="Submissions S."/>
        </authorList>
    </citation>
    <scope>NUCLEOTIDE SEQUENCE [LARGE SCALE GENOMIC DNA]</scope>
    <source>
        <strain evidence="6">CCM7597</strain>
    </source>
</reference>
<name>A0A1H4FD99_9BACI</name>
<evidence type="ECO:0000256" key="3">
    <source>
        <dbReference type="ARBA" id="ARBA00022777"/>
    </source>
</evidence>
<dbReference type="OrthoDB" id="2375606at2"/>
<dbReference type="Gene3D" id="3.30.565.30">
    <property type="entry name" value="Sporulation initiation phosphotransferase B (SpoOB), C-terminal domain"/>
    <property type="match status" value="1"/>
</dbReference>
<dbReference type="AlphaFoldDB" id="A0A1H4FD99"/>
<organism evidence="5 6">
    <name type="scientific">Thalassobacillus cyri</name>
    <dbReference type="NCBI Taxonomy" id="571932"/>
    <lineage>
        <taxon>Bacteria</taxon>
        <taxon>Bacillati</taxon>
        <taxon>Bacillota</taxon>
        <taxon>Bacilli</taxon>
        <taxon>Bacillales</taxon>
        <taxon>Bacillaceae</taxon>
        <taxon>Thalassobacillus</taxon>
    </lineage>
</organism>
<sequence>MRADEVMDLMRHARHDWMNELQLIQGYASMGKMDRVKEKLADVLTNADEERRLMNLNAPYLSIWLMSFNWHHPYYRLTYQVKGDKHDLRHKDITLYAQCEEVIHVMESFSDSSILYHGVLTIESYNEGSTAIEIVLKGKFSDPSLLKETLQAKDFIETVEIDKSEQYHQVTAKMNVEVKR</sequence>
<gene>
    <name evidence="5" type="ORF">SAMN05421743_1118</name>
</gene>
<proteinExistence type="predicted"/>
<dbReference type="EMBL" id="FNQR01000011">
    <property type="protein sequence ID" value="SEA94462.1"/>
    <property type="molecule type" value="Genomic_DNA"/>
</dbReference>
<evidence type="ECO:0000313" key="6">
    <source>
        <dbReference type="Proteomes" id="UP000198584"/>
    </source>
</evidence>
<keyword evidence="6" id="KW-1185">Reference proteome</keyword>
<evidence type="ECO:0000313" key="5">
    <source>
        <dbReference type="EMBL" id="SEA94462.1"/>
    </source>
</evidence>
<accession>A0A1H4FD99</accession>